<dbReference type="PANTHER" id="PTHR14647:SF87">
    <property type="entry name" value="PUTATIVE-RELATED"/>
    <property type="match status" value="1"/>
</dbReference>
<reference evidence="9" key="2">
    <citation type="journal article" date="2020" name="Microorganisms">
        <title>Osmotic Adaptation and Compatible Solute Biosynthesis of Phototrophic Bacteria as Revealed from Genome Analyses.</title>
        <authorList>
            <person name="Imhoff J.F."/>
            <person name="Rahn T."/>
            <person name="Kunzel S."/>
            <person name="Keller A."/>
            <person name="Neulinger S.C."/>
        </authorList>
    </citation>
    <scope>NUCLEOTIDE SEQUENCE</scope>
    <source>
        <strain evidence="9">DSM 11080</strain>
    </source>
</reference>
<keyword evidence="5" id="KW-1133">Transmembrane helix</keyword>
<dbReference type="Pfam" id="PF03567">
    <property type="entry name" value="Sulfotransfer_2"/>
    <property type="match status" value="1"/>
</dbReference>
<dbReference type="GO" id="GO:0009247">
    <property type="term" value="P:glycolipid biosynthetic process"/>
    <property type="evidence" value="ECO:0007669"/>
    <property type="project" value="InterPro"/>
</dbReference>
<accession>A0AAJ0U6T3</accession>
<organism evidence="9 10">
    <name type="scientific">Halochromatium glycolicum</name>
    <dbReference type="NCBI Taxonomy" id="85075"/>
    <lineage>
        <taxon>Bacteria</taxon>
        <taxon>Pseudomonadati</taxon>
        <taxon>Pseudomonadota</taxon>
        <taxon>Gammaproteobacteria</taxon>
        <taxon>Chromatiales</taxon>
        <taxon>Chromatiaceae</taxon>
        <taxon>Halochromatium</taxon>
    </lineage>
</organism>
<keyword evidence="6" id="KW-0333">Golgi apparatus</keyword>
<dbReference type="InterPro" id="IPR009729">
    <property type="entry name" value="Gal-3-0_sulfotransfrase"/>
</dbReference>
<keyword evidence="7" id="KW-0472">Membrane</keyword>
<evidence type="ECO:0000256" key="7">
    <source>
        <dbReference type="ARBA" id="ARBA00023136"/>
    </source>
</evidence>
<dbReference type="EMBL" id="NRSJ01000040">
    <property type="protein sequence ID" value="MBK1706380.1"/>
    <property type="molecule type" value="Genomic_DNA"/>
</dbReference>
<evidence type="ECO:0008006" key="11">
    <source>
        <dbReference type="Google" id="ProtNLM"/>
    </source>
</evidence>
<dbReference type="Proteomes" id="UP001296776">
    <property type="component" value="Unassembled WGS sequence"/>
</dbReference>
<dbReference type="InterPro" id="IPR005331">
    <property type="entry name" value="Sulfotransferase"/>
</dbReference>
<keyword evidence="10" id="KW-1185">Reference proteome</keyword>
<dbReference type="SUPFAM" id="SSF52540">
    <property type="entry name" value="P-loop containing nucleoside triphosphate hydrolases"/>
    <property type="match status" value="1"/>
</dbReference>
<evidence type="ECO:0000313" key="9">
    <source>
        <dbReference type="EMBL" id="MBK1706380.1"/>
    </source>
</evidence>
<sequence length="284" mass="32981">MGLPRDRTLLAFVHIEKAAGTTLIHVLRHNFFLRYLDVRPYSPSPERIFRASDLALALRINPGLACIGGHSVRPYSDLAEVVRSVRYVTVLRDPVRRYVSMYQYWTEMLGKQMTFEEFLSDPETHDFQTRKIVGRADAAAAEQLLAEEFFLVGVVERLDEFLIQLGARLAPRPFDARYRLLNTARERKEPRSEDYAETRREAIASVNAHDQRLYAFVNNHILPAQRAGYGGTLDQDVAAFQRHNREHSVPMTRRYADYMARKLYFEPVTGLVRRYNGMEWYGSY</sequence>
<protein>
    <recommendedName>
        <fullName evidence="11">Sulfotransferase family protein</fullName>
    </recommendedName>
</protein>
<evidence type="ECO:0000256" key="5">
    <source>
        <dbReference type="ARBA" id="ARBA00022989"/>
    </source>
</evidence>
<dbReference type="InterPro" id="IPR027417">
    <property type="entry name" value="P-loop_NTPase"/>
</dbReference>
<evidence type="ECO:0000256" key="2">
    <source>
        <dbReference type="ARBA" id="ARBA00022679"/>
    </source>
</evidence>
<dbReference type="PANTHER" id="PTHR14647">
    <property type="entry name" value="GALACTOSE-3-O-SULFOTRANSFERASE"/>
    <property type="match status" value="1"/>
</dbReference>
<dbReference type="AlphaFoldDB" id="A0AAJ0U6T3"/>
<dbReference type="GO" id="GO:0001733">
    <property type="term" value="F:galactosylceramide sulfotransferase activity"/>
    <property type="evidence" value="ECO:0007669"/>
    <property type="project" value="InterPro"/>
</dbReference>
<keyword evidence="2" id="KW-0808">Transferase</keyword>
<gene>
    <name evidence="9" type="ORF">CKO40_17950</name>
</gene>
<proteinExistence type="predicted"/>
<keyword evidence="4" id="KW-0735">Signal-anchor</keyword>
<dbReference type="GO" id="GO:0016020">
    <property type="term" value="C:membrane"/>
    <property type="evidence" value="ECO:0007669"/>
    <property type="project" value="InterPro"/>
</dbReference>
<evidence type="ECO:0000256" key="3">
    <source>
        <dbReference type="ARBA" id="ARBA00022692"/>
    </source>
</evidence>
<keyword evidence="8" id="KW-0325">Glycoprotein</keyword>
<dbReference type="Gene3D" id="3.40.50.300">
    <property type="entry name" value="P-loop containing nucleotide triphosphate hydrolases"/>
    <property type="match status" value="1"/>
</dbReference>
<comment type="subcellular location">
    <subcellularLocation>
        <location evidence="1">Golgi apparatus membrane</location>
        <topology evidence="1">Single-pass type II membrane protein</topology>
    </subcellularLocation>
</comment>
<evidence type="ECO:0000313" key="10">
    <source>
        <dbReference type="Proteomes" id="UP001296776"/>
    </source>
</evidence>
<evidence type="ECO:0000256" key="1">
    <source>
        <dbReference type="ARBA" id="ARBA00004323"/>
    </source>
</evidence>
<name>A0AAJ0U6T3_9GAMM</name>
<dbReference type="RefSeq" id="WP_200347833.1">
    <property type="nucleotide sequence ID" value="NZ_NRSJ01000040.1"/>
</dbReference>
<evidence type="ECO:0000256" key="6">
    <source>
        <dbReference type="ARBA" id="ARBA00023034"/>
    </source>
</evidence>
<reference evidence="9" key="1">
    <citation type="submission" date="2017-08" db="EMBL/GenBank/DDBJ databases">
        <authorList>
            <person name="Imhoff J.F."/>
            <person name="Rahn T."/>
            <person name="Kuenzel S."/>
            <person name="Neulinger S.C."/>
        </authorList>
    </citation>
    <scope>NUCLEOTIDE SEQUENCE</scope>
    <source>
        <strain evidence="9">DSM 11080</strain>
    </source>
</reference>
<evidence type="ECO:0000256" key="8">
    <source>
        <dbReference type="ARBA" id="ARBA00023180"/>
    </source>
</evidence>
<evidence type="ECO:0000256" key="4">
    <source>
        <dbReference type="ARBA" id="ARBA00022968"/>
    </source>
</evidence>
<comment type="caution">
    <text evidence="9">The sequence shown here is derived from an EMBL/GenBank/DDBJ whole genome shotgun (WGS) entry which is preliminary data.</text>
</comment>
<keyword evidence="3" id="KW-0812">Transmembrane</keyword>